<evidence type="ECO:0000313" key="2">
    <source>
        <dbReference type="EMBL" id="ASJ23799.1"/>
    </source>
</evidence>
<proteinExistence type="predicted"/>
<dbReference type="SUPFAM" id="SSF52402">
    <property type="entry name" value="Adenine nucleotide alpha hydrolases-like"/>
    <property type="match status" value="1"/>
</dbReference>
<keyword evidence="1" id="KW-0671">Queuosine biosynthesis</keyword>
<evidence type="ECO:0000256" key="1">
    <source>
        <dbReference type="ARBA" id="ARBA00022785"/>
    </source>
</evidence>
<evidence type="ECO:0000313" key="3">
    <source>
        <dbReference type="Proteomes" id="UP000197424"/>
    </source>
</evidence>
<dbReference type="Gene3D" id="3.40.50.620">
    <property type="entry name" value="HUPs"/>
    <property type="match status" value="1"/>
</dbReference>
<name>A0A248LH54_9NEIS</name>
<reference evidence="3" key="1">
    <citation type="submission" date="2017-06" db="EMBL/GenBank/DDBJ databases">
        <title>Whole genome sequence of Laribacter hongkongensis LHGZ1.</title>
        <authorList>
            <person name="Chen D."/>
            <person name="Wu H."/>
            <person name="Chen J."/>
        </authorList>
    </citation>
    <scope>NUCLEOTIDE SEQUENCE [LARGE SCALE GENOMIC DNA]</scope>
    <source>
        <strain evidence="3">LHGZ1</strain>
    </source>
</reference>
<dbReference type="InterPro" id="IPR018317">
    <property type="entry name" value="QueC"/>
</dbReference>
<dbReference type="GO" id="GO:0008616">
    <property type="term" value="P:tRNA queuosine(34) biosynthetic process"/>
    <property type="evidence" value="ECO:0007669"/>
    <property type="project" value="UniProtKB-KW"/>
</dbReference>
<dbReference type="InterPro" id="IPR014729">
    <property type="entry name" value="Rossmann-like_a/b/a_fold"/>
</dbReference>
<dbReference type="RefSeq" id="WP_088860311.1">
    <property type="nucleotide sequence ID" value="NZ_CP022115.1"/>
</dbReference>
<organism evidence="2 3">
    <name type="scientific">Laribacter hongkongensis</name>
    <dbReference type="NCBI Taxonomy" id="168471"/>
    <lineage>
        <taxon>Bacteria</taxon>
        <taxon>Pseudomonadati</taxon>
        <taxon>Pseudomonadota</taxon>
        <taxon>Betaproteobacteria</taxon>
        <taxon>Neisseriales</taxon>
        <taxon>Aquaspirillaceae</taxon>
        <taxon>Laribacter</taxon>
    </lineage>
</organism>
<dbReference type="AlphaFoldDB" id="A0A248LH54"/>
<dbReference type="OrthoDB" id="9789567at2"/>
<gene>
    <name evidence="2" type="ORF">LHGZ1_0968</name>
</gene>
<protein>
    <submittedName>
        <fullName evidence="2">7-cyano-7-deazaguanine synthase</fullName>
    </submittedName>
</protein>
<sequence>MQDKRYILCGNASAKGVSEDPERDLRLRLSGKEGKGNITLRIEDVHRKMFQPVPSLFNDLLEVATYVYSADQVIRRGADDVDTFGDGWRRDLHFVVPVRNPDFWNSAPVQEVLCATLGFLSDDQYQFDFVKLDQDHPFQEYLGFDDTQQMYRKPEQVVMFSGGLDSLAGAIDEVVNQKRRVLLVTHKSTNKLNKRHQTLENLLAEKANGNAPPRISVRVHKSKELNHEYTQRSRSFLYVSIGATIAKMLGLNSVRFYENGVISLNLPVCAQVVGGRATRTTHPRVMKGFQDIISLVAGEAFTVENPYIWKTKADVVKVITDAGCEDLIRHSMTCTHTWEMTNQHTHCGGCSQCIDRRFAVLAAKADQYDPVDHYKFDVFTQSRDAQDQKKNVDKIMAAAYLERANQVRNLTDVAQFVSSYPDVGRVFKFLGGDTAQAAQRVFDLYKRHANEVMGALDELLSRHRTAIRERTLPGDSLVRTAYESASVVSMPTVVSAEKLPDNLFRKRGNVWEARFQGRGRHPILIQGADKGAEYINLLLAFPDRETSVYAIAVGSAANAIDLPANTGVAPEDIEEGFHVTQGIPLGDAGDVADRQALHEWRQRARELLGEIEEAREAGDHARIEEIEEEMAFLTKAMESGKGLGGRQRKSGDKRKNVRDAFRNAVDRAIKQIEKYDKPLGEHLKASIKHGNEVVYRPGVPIVWDVRPITNGQG</sequence>
<dbReference type="Pfam" id="PF06508">
    <property type="entry name" value="QueC"/>
    <property type="match status" value="1"/>
</dbReference>
<dbReference type="EMBL" id="CP022115">
    <property type="protein sequence ID" value="ASJ23799.1"/>
    <property type="molecule type" value="Genomic_DNA"/>
</dbReference>
<accession>A0A248LH54</accession>
<dbReference type="Proteomes" id="UP000197424">
    <property type="component" value="Chromosome"/>
</dbReference>